<evidence type="ECO:0000256" key="1">
    <source>
        <dbReference type="SAM" id="MobiDB-lite"/>
    </source>
</evidence>
<evidence type="ECO:0000313" key="2">
    <source>
        <dbReference type="EMBL" id="KAJ3557319.1"/>
    </source>
</evidence>
<name>A0A9W8N5R7_9PEZI</name>
<feature type="region of interest" description="Disordered" evidence="1">
    <location>
        <begin position="56"/>
        <end position="102"/>
    </location>
</feature>
<accession>A0A9W8N5R7</accession>
<proteinExistence type="predicted"/>
<dbReference type="AlphaFoldDB" id="A0A9W8N5R7"/>
<keyword evidence="3" id="KW-1185">Reference proteome</keyword>
<feature type="compositionally biased region" description="Polar residues" evidence="1">
    <location>
        <begin position="82"/>
        <end position="102"/>
    </location>
</feature>
<evidence type="ECO:0008006" key="4">
    <source>
        <dbReference type="Google" id="ProtNLM"/>
    </source>
</evidence>
<feature type="compositionally biased region" description="Low complexity" evidence="1">
    <location>
        <begin position="148"/>
        <end position="169"/>
    </location>
</feature>
<sequence>MGDTPMDGDYDNIGYDYHIIDQTLYNDSNSAFNDNPNTFLPQGSLNLWLSNEPQPIHQTYDAGSPPHKSPITADESSVAGGSENNSDFHTGSTYGVPPLSSTSANEISVDGIGSPNHDYSFSPENELAVYGSGSSDYRQISYPPQTPASPTTPLTTQTTPPATGAQPPQHQCPDCPGSSFATAQELRRHRETTKKMHRKNVKPLYVCACGYSDDRRDNYKRHLNYHKKTCNMLSEKPSRCRCGETSVVLHTNVEVLVWKPPRLEVLASEIGVLHTTFAPQGRDAYLKLTLRHLGEIIN</sequence>
<gene>
    <name evidence="2" type="ORF">NPX13_g9952</name>
</gene>
<reference evidence="2" key="1">
    <citation type="submission" date="2022-07" db="EMBL/GenBank/DDBJ databases">
        <title>Genome Sequence of Xylaria arbuscula.</title>
        <authorList>
            <person name="Buettner E."/>
        </authorList>
    </citation>
    <scope>NUCLEOTIDE SEQUENCE</scope>
    <source>
        <strain evidence="2">VT107</strain>
    </source>
</reference>
<organism evidence="2 3">
    <name type="scientific">Xylaria arbuscula</name>
    <dbReference type="NCBI Taxonomy" id="114810"/>
    <lineage>
        <taxon>Eukaryota</taxon>
        <taxon>Fungi</taxon>
        <taxon>Dikarya</taxon>
        <taxon>Ascomycota</taxon>
        <taxon>Pezizomycotina</taxon>
        <taxon>Sordariomycetes</taxon>
        <taxon>Xylariomycetidae</taxon>
        <taxon>Xylariales</taxon>
        <taxon>Xylariaceae</taxon>
        <taxon>Xylaria</taxon>
    </lineage>
</organism>
<comment type="caution">
    <text evidence="2">The sequence shown here is derived from an EMBL/GenBank/DDBJ whole genome shotgun (WGS) entry which is preliminary data.</text>
</comment>
<dbReference type="EMBL" id="JANPWZ010002624">
    <property type="protein sequence ID" value="KAJ3557319.1"/>
    <property type="molecule type" value="Genomic_DNA"/>
</dbReference>
<protein>
    <recommendedName>
        <fullName evidence="4">C2H2-type domain-containing protein</fullName>
    </recommendedName>
</protein>
<dbReference type="Proteomes" id="UP001148614">
    <property type="component" value="Unassembled WGS sequence"/>
</dbReference>
<evidence type="ECO:0000313" key="3">
    <source>
        <dbReference type="Proteomes" id="UP001148614"/>
    </source>
</evidence>
<feature type="region of interest" description="Disordered" evidence="1">
    <location>
        <begin position="134"/>
        <end position="174"/>
    </location>
</feature>